<evidence type="ECO:0000313" key="4">
    <source>
        <dbReference type="RefSeq" id="XP_002734508.1"/>
    </source>
</evidence>
<keyword evidence="1" id="KW-0732">Signal</keyword>
<evidence type="ECO:0000259" key="2">
    <source>
        <dbReference type="PROSITE" id="PS51184"/>
    </source>
</evidence>
<feature type="domain" description="JmjC" evidence="2">
    <location>
        <begin position="133"/>
        <end position="300"/>
    </location>
</feature>
<dbReference type="SUPFAM" id="SSF51197">
    <property type="entry name" value="Clavaminate synthase-like"/>
    <property type="match status" value="1"/>
</dbReference>
<dbReference type="RefSeq" id="XP_002734508.1">
    <property type="nucleotide sequence ID" value="XM_002734462.2"/>
</dbReference>
<dbReference type="Pfam" id="PF13621">
    <property type="entry name" value="Cupin_8"/>
    <property type="match status" value="1"/>
</dbReference>
<feature type="signal peptide" evidence="1">
    <location>
        <begin position="1"/>
        <end position="25"/>
    </location>
</feature>
<dbReference type="SMART" id="SM00558">
    <property type="entry name" value="JmjC"/>
    <property type="match status" value="1"/>
</dbReference>
<dbReference type="Proteomes" id="UP000694865">
    <property type="component" value="Unplaced"/>
</dbReference>
<dbReference type="InterPro" id="IPR003347">
    <property type="entry name" value="JmjC_dom"/>
</dbReference>
<dbReference type="PANTHER" id="PTHR12461">
    <property type="entry name" value="HYPOXIA-INDUCIBLE FACTOR 1 ALPHA INHIBITOR-RELATED"/>
    <property type="match status" value="1"/>
</dbReference>
<reference evidence="4" key="1">
    <citation type="submission" date="2025-08" db="UniProtKB">
        <authorList>
            <consortium name="RefSeq"/>
        </authorList>
    </citation>
    <scope>IDENTIFICATION</scope>
    <source>
        <tissue evidence="4">Testes</tissue>
    </source>
</reference>
<dbReference type="GeneID" id="100377023"/>
<keyword evidence="3" id="KW-1185">Reference proteome</keyword>
<name>A0ABM0GPL4_SACKO</name>
<evidence type="ECO:0000313" key="3">
    <source>
        <dbReference type="Proteomes" id="UP000694865"/>
    </source>
</evidence>
<dbReference type="PROSITE" id="PS51184">
    <property type="entry name" value="JMJC"/>
    <property type="match status" value="1"/>
</dbReference>
<gene>
    <name evidence="4" type="primary">LOC100377023</name>
</gene>
<dbReference type="Gene3D" id="2.60.120.650">
    <property type="entry name" value="Cupin"/>
    <property type="match status" value="1"/>
</dbReference>
<organism evidence="3 4">
    <name type="scientific">Saccoglossus kowalevskii</name>
    <name type="common">Acorn worm</name>
    <dbReference type="NCBI Taxonomy" id="10224"/>
    <lineage>
        <taxon>Eukaryota</taxon>
        <taxon>Metazoa</taxon>
        <taxon>Hemichordata</taxon>
        <taxon>Enteropneusta</taxon>
        <taxon>Harrimaniidae</taxon>
        <taxon>Saccoglossus</taxon>
    </lineage>
</organism>
<accession>A0ABM0GPL4</accession>
<feature type="chain" id="PRO_5046808813" evidence="1">
    <location>
        <begin position="26"/>
        <end position="518"/>
    </location>
</feature>
<dbReference type="PANTHER" id="PTHR12461:SF37">
    <property type="entry name" value="JMJC DOMAIN-CONTAINING PROTEIN"/>
    <property type="match status" value="1"/>
</dbReference>
<sequence length="518" mass="58635">MEMMNLNQILFPFFAICVLIGSFQCLVDTKTPRGHLQPFGSHADPSVITDELDTVPNSLKFYENYVKPQKPVVFRGAAKQSRAYHEWTEEYLINEYGDLTVRLEARHEGNKDIPPGEGGLLGRDTVKHFIENYQNIDGYIISQVPGPMERDVSIPPCLLCGTFTNGIQEVHLFLSAGGGKTLVHQDPYENIHCVFNGTKKWILVHPDQTDLIYLSPSSLEEFGGYSLIDVDAVDLIKYPKIQQVKYAILTLNKGDCIYMPSGYLHQVRSNGLMNSAVAIWFSFFTKSHPFEGADCNKDLEFKPMSEVDVLWKFDGYNDLQQGHMDIYVLKTVLLTSADKNGQIWLDKFTKHFIQFEDEDEDTADYCDNIRHQFCDILDPNGRGYVTVGEVKELSIDMLKKLLLTFDPTDVSNTVEFEYSHIAANDIIKLATHLATIGPDPGFHGDEFINRYVTDIGGTPEKAKEILTGLGADETGLVTMEMVQKNIGKAVEKFKTARHHDPTVEHLWFEHLKKHGELE</sequence>
<dbReference type="InterPro" id="IPR041667">
    <property type="entry name" value="Cupin_8"/>
</dbReference>
<proteinExistence type="predicted"/>
<protein>
    <submittedName>
        <fullName evidence="4">Uncharacterized protein LOC100377023</fullName>
    </submittedName>
</protein>
<evidence type="ECO:0000256" key="1">
    <source>
        <dbReference type="SAM" id="SignalP"/>
    </source>
</evidence>